<reference evidence="2" key="1">
    <citation type="journal article" date="2014" name="Genome Announc.">
        <title>Draft genome sequence of Rhodosporidium toruloides CECT1137, an oleaginous yeast of biotechnological interest.</title>
        <authorList>
            <person name="Morin N."/>
            <person name="Calcas X."/>
            <person name="Devillers H."/>
            <person name="Durrens P."/>
            <person name="Sherman D.J."/>
            <person name="Nicaud J.-M."/>
            <person name="Neuveglise C."/>
        </authorList>
    </citation>
    <scope>NUCLEOTIDE SEQUENCE</scope>
    <source>
        <strain evidence="2">CECT1137</strain>
    </source>
</reference>
<gene>
    <name evidence="2" type="ORF">RHTO0S_05e00760g</name>
</gene>
<proteinExistence type="predicted"/>
<accession>A0A061AZW1</accession>
<name>A0A061AZW1_RHOTO</name>
<protein>
    <submittedName>
        <fullName evidence="2">RHTO0S05e00760g1_1</fullName>
    </submittedName>
</protein>
<organism evidence="2">
    <name type="scientific">Rhodotorula toruloides</name>
    <name type="common">Yeast</name>
    <name type="synonym">Rhodosporidium toruloides</name>
    <dbReference type="NCBI Taxonomy" id="5286"/>
    <lineage>
        <taxon>Eukaryota</taxon>
        <taxon>Fungi</taxon>
        <taxon>Dikarya</taxon>
        <taxon>Basidiomycota</taxon>
        <taxon>Pucciniomycotina</taxon>
        <taxon>Microbotryomycetes</taxon>
        <taxon>Sporidiobolales</taxon>
        <taxon>Sporidiobolaceae</taxon>
        <taxon>Rhodotorula</taxon>
    </lineage>
</organism>
<sequence>MQTPAPPPAYSAFPPACAPRSLFESLPSHLLLRILSDLSLSDLIFALRPASRTLFLHATSLAREQAYGIWVEEVQRMASSRRGAPPPSTDPLGRAEECAGHAEDVETAPPSYNPDPGQSGTDTLLSSRTRELAVFDLFIVALARSSYKLSASTLLFTNEDDALRIPSDVRQDLFGMMQPRARVEDLLIQLGRRRGWIVQASAGAQSDKTSEAARLSGIVADDLRVDLKLREVRMLLPCRGSGRGLVWRPVFGTNRSEGDTLETLARCLALGMQGVRVTRHEDATKLRWYQWQ</sequence>
<dbReference type="PROSITE" id="PS50181">
    <property type="entry name" value="FBOX"/>
    <property type="match status" value="1"/>
</dbReference>
<dbReference type="AlphaFoldDB" id="A0A061AZW1"/>
<evidence type="ECO:0000313" key="2">
    <source>
        <dbReference type="EMBL" id="CDR40289.1"/>
    </source>
</evidence>
<dbReference type="InterPro" id="IPR001810">
    <property type="entry name" value="F-box_dom"/>
</dbReference>
<dbReference type="EMBL" id="LK052940">
    <property type="protein sequence ID" value="CDR40289.1"/>
    <property type="molecule type" value="Genomic_DNA"/>
</dbReference>
<dbReference type="OrthoDB" id="2536866at2759"/>
<feature type="domain" description="F-box" evidence="1">
    <location>
        <begin position="20"/>
        <end position="73"/>
    </location>
</feature>
<evidence type="ECO:0000259" key="1">
    <source>
        <dbReference type="PROSITE" id="PS50181"/>
    </source>
</evidence>